<evidence type="ECO:0000313" key="2">
    <source>
        <dbReference type="Proteomes" id="UP001208570"/>
    </source>
</evidence>
<dbReference type="SUPFAM" id="SSF56112">
    <property type="entry name" value="Protein kinase-like (PK-like)"/>
    <property type="match status" value="1"/>
</dbReference>
<keyword evidence="2" id="KW-1185">Reference proteome</keyword>
<dbReference type="EMBL" id="JAODUP010000550">
    <property type="protein sequence ID" value="KAK2147480.1"/>
    <property type="molecule type" value="Genomic_DNA"/>
</dbReference>
<gene>
    <name evidence="1" type="ORF">LSH36_550g01037</name>
</gene>
<dbReference type="AlphaFoldDB" id="A0AAD9J7U2"/>
<protein>
    <recommendedName>
        <fullName evidence="3">Serine-threonine/tyrosine-protein kinase catalytic domain-containing protein</fullName>
    </recommendedName>
</protein>
<sequence>MFTYFTCTKYAIMLDCWDTDPKMRPSFAELVHHVKSIIITMQQMQQKVSVTATYINVPTTQGYLYPQVTNPSAVSTLV</sequence>
<organism evidence="1 2">
    <name type="scientific">Paralvinella palmiformis</name>
    <dbReference type="NCBI Taxonomy" id="53620"/>
    <lineage>
        <taxon>Eukaryota</taxon>
        <taxon>Metazoa</taxon>
        <taxon>Spiralia</taxon>
        <taxon>Lophotrochozoa</taxon>
        <taxon>Annelida</taxon>
        <taxon>Polychaeta</taxon>
        <taxon>Sedentaria</taxon>
        <taxon>Canalipalpata</taxon>
        <taxon>Terebellida</taxon>
        <taxon>Terebelliformia</taxon>
        <taxon>Alvinellidae</taxon>
        <taxon>Paralvinella</taxon>
    </lineage>
</organism>
<name>A0AAD9J7U2_9ANNE</name>
<dbReference type="Proteomes" id="UP001208570">
    <property type="component" value="Unassembled WGS sequence"/>
</dbReference>
<reference evidence="1" key="1">
    <citation type="journal article" date="2023" name="Mol. Biol. Evol.">
        <title>Third-Generation Sequencing Reveals the Adaptive Role of the Epigenome in Three Deep-Sea Polychaetes.</title>
        <authorList>
            <person name="Perez M."/>
            <person name="Aroh O."/>
            <person name="Sun Y."/>
            <person name="Lan Y."/>
            <person name="Juniper S.K."/>
            <person name="Young C.R."/>
            <person name="Angers B."/>
            <person name="Qian P.Y."/>
        </authorList>
    </citation>
    <scope>NUCLEOTIDE SEQUENCE</scope>
    <source>
        <strain evidence="1">P08H-3</strain>
    </source>
</reference>
<evidence type="ECO:0008006" key="3">
    <source>
        <dbReference type="Google" id="ProtNLM"/>
    </source>
</evidence>
<dbReference type="InterPro" id="IPR011009">
    <property type="entry name" value="Kinase-like_dom_sf"/>
</dbReference>
<accession>A0AAD9J7U2</accession>
<comment type="caution">
    <text evidence="1">The sequence shown here is derived from an EMBL/GenBank/DDBJ whole genome shotgun (WGS) entry which is preliminary data.</text>
</comment>
<proteinExistence type="predicted"/>
<dbReference type="Gene3D" id="1.10.510.10">
    <property type="entry name" value="Transferase(Phosphotransferase) domain 1"/>
    <property type="match status" value="1"/>
</dbReference>
<evidence type="ECO:0000313" key="1">
    <source>
        <dbReference type="EMBL" id="KAK2147480.1"/>
    </source>
</evidence>